<dbReference type="CDD" id="cd22123">
    <property type="entry name" value="F-box_FBXL12"/>
    <property type="match status" value="1"/>
</dbReference>
<accession>A0A8X7XI98</accession>
<evidence type="ECO:0000313" key="2">
    <source>
        <dbReference type="EMBL" id="KAG2468427.1"/>
    </source>
</evidence>
<dbReference type="AlphaFoldDB" id="A0A8X7XI98"/>
<dbReference type="SUPFAM" id="SSF52047">
    <property type="entry name" value="RNI-like"/>
    <property type="match status" value="1"/>
</dbReference>
<dbReference type="Pfam" id="PF12937">
    <property type="entry name" value="F-box-like"/>
    <property type="match status" value="1"/>
</dbReference>
<gene>
    <name evidence="2" type="primary">Fbxl12</name>
    <name evidence="2" type="ORF">GTO96_0014520</name>
</gene>
<proteinExistence type="predicted"/>
<protein>
    <submittedName>
        <fullName evidence="2">FXL12 protein</fullName>
    </submittedName>
</protein>
<evidence type="ECO:0000259" key="1">
    <source>
        <dbReference type="PROSITE" id="PS50181"/>
    </source>
</evidence>
<dbReference type="PANTHER" id="PTHR20933">
    <property type="entry name" value="F-BOX ONLY PROTEIN 33"/>
    <property type="match status" value="1"/>
</dbReference>
<dbReference type="PROSITE" id="PS50181">
    <property type="entry name" value="FBOX"/>
    <property type="match status" value="1"/>
</dbReference>
<dbReference type="InterPro" id="IPR036047">
    <property type="entry name" value="F-box-like_dom_sf"/>
</dbReference>
<feature type="non-terminal residue" evidence="2">
    <location>
        <position position="1"/>
    </location>
</feature>
<dbReference type="Gene3D" id="3.80.10.10">
    <property type="entry name" value="Ribonuclease Inhibitor"/>
    <property type="match status" value="1"/>
</dbReference>
<organism evidence="2 3">
    <name type="scientific">Polypterus senegalus</name>
    <name type="common">Senegal bichir</name>
    <dbReference type="NCBI Taxonomy" id="55291"/>
    <lineage>
        <taxon>Eukaryota</taxon>
        <taxon>Metazoa</taxon>
        <taxon>Chordata</taxon>
        <taxon>Craniata</taxon>
        <taxon>Vertebrata</taxon>
        <taxon>Euteleostomi</taxon>
        <taxon>Actinopterygii</taxon>
        <taxon>Polypteriformes</taxon>
        <taxon>Polypteridae</taxon>
        <taxon>Polypterus</taxon>
    </lineage>
</organism>
<comment type="caution">
    <text evidence="2">The sequence shown here is derived from an EMBL/GenBank/DDBJ whole genome shotgun (WGS) entry which is preliminary data.</text>
</comment>
<name>A0A8X7XI98_POLSE</name>
<reference evidence="2 3" key="1">
    <citation type="journal article" date="2021" name="Cell">
        <title>Tracing the genetic footprints of vertebrate landing in non-teleost ray-finned fishes.</title>
        <authorList>
            <person name="Bi X."/>
            <person name="Wang K."/>
            <person name="Yang L."/>
            <person name="Pan H."/>
            <person name="Jiang H."/>
            <person name="Wei Q."/>
            <person name="Fang M."/>
            <person name="Yu H."/>
            <person name="Zhu C."/>
            <person name="Cai Y."/>
            <person name="He Y."/>
            <person name="Gan X."/>
            <person name="Zeng H."/>
            <person name="Yu D."/>
            <person name="Zhu Y."/>
            <person name="Jiang H."/>
            <person name="Qiu Q."/>
            <person name="Yang H."/>
            <person name="Zhang Y.E."/>
            <person name="Wang W."/>
            <person name="Zhu M."/>
            <person name="He S."/>
            <person name="Zhang G."/>
        </authorList>
    </citation>
    <scope>NUCLEOTIDE SEQUENCE [LARGE SCALE GENOMIC DNA]</scope>
    <source>
        <strain evidence="2">Bchr_013</strain>
    </source>
</reference>
<sequence length="340" mass="38437">MMAAFLDAGFDTVPENVIIEIFSFLPVRDLLRISRVCKKWRRLVYDKKLWVHVDLTPYSSVTSKVLWHLLRRHFNTGLRTLKLQGLLFSVQKNKEFLSKALLSGLRKQCPNLEVLSLTKTDLKGVSNYNELPASLKTLEMVTCEIPSKFFSEPVGVHSSNSKNQSWPHLEALVMKNVPAFSDSHLKSLTSQVKLKKLVLLGTYRVTNHGIEKCAERLGDLEHLYMEGNTSISTHVSSITDGFLLFVGRHMRRLRVLHLRKVMSMTDAGLSCLDQLTKLEQLDIQGCFTFSPNILIAVCAALPFLKKLNLNSVHLEGNDTINLIQRSLPHCIVTNTDTLPS</sequence>
<dbReference type="Proteomes" id="UP000886611">
    <property type="component" value="Unassembled WGS sequence"/>
</dbReference>
<keyword evidence="3" id="KW-1185">Reference proteome</keyword>
<evidence type="ECO:0000313" key="3">
    <source>
        <dbReference type="Proteomes" id="UP000886611"/>
    </source>
</evidence>
<dbReference type="SUPFAM" id="SSF81383">
    <property type="entry name" value="F-box domain"/>
    <property type="match status" value="1"/>
</dbReference>
<dbReference type="GO" id="GO:0031398">
    <property type="term" value="P:positive regulation of protein ubiquitination"/>
    <property type="evidence" value="ECO:0007669"/>
    <property type="project" value="TreeGrafter"/>
</dbReference>
<feature type="domain" description="F-box" evidence="1">
    <location>
        <begin position="7"/>
        <end position="53"/>
    </location>
</feature>
<dbReference type="InterPro" id="IPR001810">
    <property type="entry name" value="F-box_dom"/>
</dbReference>
<dbReference type="EMBL" id="JAATIS010000485">
    <property type="protein sequence ID" value="KAG2468427.1"/>
    <property type="molecule type" value="Genomic_DNA"/>
</dbReference>
<dbReference type="SMART" id="SM00256">
    <property type="entry name" value="FBOX"/>
    <property type="match status" value="1"/>
</dbReference>
<dbReference type="PANTHER" id="PTHR20933:SF4">
    <property type="entry name" value="F-BOX INVOLVED IN POLYQ PATHOGENESIS, ISOFORM A"/>
    <property type="match status" value="1"/>
</dbReference>
<dbReference type="InterPro" id="IPR032675">
    <property type="entry name" value="LRR_dom_sf"/>
</dbReference>
<feature type="non-terminal residue" evidence="2">
    <location>
        <position position="340"/>
    </location>
</feature>